<dbReference type="InterPro" id="IPR007332">
    <property type="entry name" value="DUF411"/>
</dbReference>
<name>A0A498CTP4_9GAMM</name>
<protein>
    <recommendedName>
        <fullName evidence="4">Metal-binding protein</fullName>
    </recommendedName>
</protein>
<dbReference type="AlphaFoldDB" id="A0A498CTP4"/>
<feature type="chain" id="PRO_5019734344" description="Metal-binding protein" evidence="1">
    <location>
        <begin position="27"/>
        <end position="174"/>
    </location>
</feature>
<comment type="caution">
    <text evidence="2">The sequence shown here is derived from an EMBL/GenBank/DDBJ whole genome shotgun (WGS) entry which is preliminary data.</text>
</comment>
<dbReference type="Proteomes" id="UP000274786">
    <property type="component" value="Unassembled WGS sequence"/>
</dbReference>
<feature type="signal peptide" evidence="1">
    <location>
        <begin position="1"/>
        <end position="26"/>
    </location>
</feature>
<evidence type="ECO:0000313" key="3">
    <source>
        <dbReference type="Proteomes" id="UP000274786"/>
    </source>
</evidence>
<proteinExistence type="predicted"/>
<evidence type="ECO:0000256" key="1">
    <source>
        <dbReference type="SAM" id="SignalP"/>
    </source>
</evidence>
<dbReference type="RefSeq" id="WP_183073708.1">
    <property type="nucleotide sequence ID" value="NZ_RCDC01000004.1"/>
</dbReference>
<dbReference type="PROSITE" id="PS51257">
    <property type="entry name" value="PROKAR_LIPOPROTEIN"/>
    <property type="match status" value="1"/>
</dbReference>
<keyword evidence="1" id="KW-0732">Signal</keyword>
<gene>
    <name evidence="2" type="ORF">BCL79_1760</name>
</gene>
<reference evidence="2 3" key="1">
    <citation type="submission" date="2018-10" db="EMBL/GenBank/DDBJ databases">
        <title>Comparative analysis of microorganisms from saline springs in Andes Mountain Range, Colombia.</title>
        <authorList>
            <person name="Rubin E."/>
        </authorList>
    </citation>
    <scope>NUCLEOTIDE SEQUENCE [LARGE SCALE GENOMIC DNA]</scope>
    <source>
        <strain evidence="2 3">USBA GBX 843</strain>
    </source>
</reference>
<evidence type="ECO:0008006" key="4">
    <source>
        <dbReference type="Google" id="ProtNLM"/>
    </source>
</evidence>
<accession>A0A498CTP4</accession>
<organism evidence="2 3">
    <name type="scientific">Stenotrophomonas rhizophila</name>
    <dbReference type="NCBI Taxonomy" id="216778"/>
    <lineage>
        <taxon>Bacteria</taxon>
        <taxon>Pseudomonadati</taxon>
        <taxon>Pseudomonadota</taxon>
        <taxon>Gammaproteobacteria</taxon>
        <taxon>Lysobacterales</taxon>
        <taxon>Lysobacteraceae</taxon>
        <taxon>Stenotrophomonas</taxon>
    </lineage>
</organism>
<dbReference type="EMBL" id="RCDC01000004">
    <property type="protein sequence ID" value="RLK57355.1"/>
    <property type="molecule type" value="Genomic_DNA"/>
</dbReference>
<sequence>MNFFNRTALPALALFSTTLLVSACQAAPGTTTAGTASVSPPSVAAATQDLPLITVHKSPDCGCCGVWVEHGRAAGFPVRVNDTEDMLAIKQRLGIPDEMLSCHTAEVEGYVVEGHVPVADIQRLLSERPTARGLVLPGMPIGSPGMESPDGYRQSFTVGLLEQDGKVSGFSQHP</sequence>
<dbReference type="Pfam" id="PF04214">
    <property type="entry name" value="DUF411"/>
    <property type="match status" value="1"/>
</dbReference>
<evidence type="ECO:0000313" key="2">
    <source>
        <dbReference type="EMBL" id="RLK57355.1"/>
    </source>
</evidence>